<evidence type="ECO:0000256" key="2">
    <source>
        <dbReference type="ARBA" id="ARBA00009142"/>
    </source>
</evidence>
<organism evidence="9 10">
    <name type="scientific">Roseovarius halotolerans</name>
    <dbReference type="NCBI Taxonomy" id="505353"/>
    <lineage>
        <taxon>Bacteria</taxon>
        <taxon>Pseudomonadati</taxon>
        <taxon>Pseudomonadota</taxon>
        <taxon>Alphaproteobacteria</taxon>
        <taxon>Rhodobacterales</taxon>
        <taxon>Roseobacteraceae</taxon>
        <taxon>Roseovarius</taxon>
    </lineage>
</organism>
<dbReference type="GO" id="GO:0005886">
    <property type="term" value="C:plasma membrane"/>
    <property type="evidence" value="ECO:0007669"/>
    <property type="project" value="UniProtKB-SubCell"/>
</dbReference>
<comment type="similarity">
    <text evidence="2 8">Belongs to the 4-toluene sulfonate uptake permease (TSUP) (TC 2.A.102) family.</text>
</comment>
<keyword evidence="4 8" id="KW-1003">Cell membrane</keyword>
<dbReference type="PANTHER" id="PTHR30269:SF37">
    <property type="entry name" value="MEMBRANE TRANSPORTER PROTEIN"/>
    <property type="match status" value="1"/>
</dbReference>
<keyword evidence="5 8" id="KW-0812">Transmembrane</keyword>
<comment type="subcellular location">
    <subcellularLocation>
        <location evidence="1 8">Cell membrane</location>
        <topology evidence="1 8">Multi-pass membrane protein</topology>
    </subcellularLocation>
</comment>
<evidence type="ECO:0000256" key="3">
    <source>
        <dbReference type="ARBA" id="ARBA00022448"/>
    </source>
</evidence>
<evidence type="ECO:0000313" key="9">
    <source>
        <dbReference type="EMBL" id="SLN52433.1"/>
    </source>
</evidence>
<reference evidence="9 10" key="1">
    <citation type="submission" date="2017-03" db="EMBL/GenBank/DDBJ databases">
        <authorList>
            <person name="Afonso C.L."/>
            <person name="Miller P.J."/>
            <person name="Scott M.A."/>
            <person name="Spackman E."/>
            <person name="Goraichik I."/>
            <person name="Dimitrov K.M."/>
            <person name="Suarez D.L."/>
            <person name="Swayne D.E."/>
        </authorList>
    </citation>
    <scope>NUCLEOTIDE SEQUENCE [LARGE SCALE GENOMIC DNA]</scope>
    <source>
        <strain evidence="9 10">CECT 8110</strain>
    </source>
</reference>
<feature type="transmembrane region" description="Helical" evidence="8">
    <location>
        <begin position="31"/>
        <end position="56"/>
    </location>
</feature>
<dbReference type="InterPro" id="IPR002781">
    <property type="entry name" value="TM_pro_TauE-like"/>
</dbReference>
<feature type="transmembrane region" description="Helical" evidence="8">
    <location>
        <begin position="220"/>
        <end position="238"/>
    </location>
</feature>
<dbReference type="AlphaFoldDB" id="A0A1X6ZI74"/>
<evidence type="ECO:0000256" key="6">
    <source>
        <dbReference type="ARBA" id="ARBA00022989"/>
    </source>
</evidence>
<evidence type="ECO:0000313" key="10">
    <source>
        <dbReference type="Proteomes" id="UP000193207"/>
    </source>
</evidence>
<dbReference type="Proteomes" id="UP000193207">
    <property type="component" value="Unassembled WGS sequence"/>
</dbReference>
<evidence type="ECO:0000256" key="4">
    <source>
        <dbReference type="ARBA" id="ARBA00022475"/>
    </source>
</evidence>
<feature type="transmembrane region" description="Helical" evidence="8">
    <location>
        <begin position="95"/>
        <end position="112"/>
    </location>
</feature>
<gene>
    <name evidence="9" type="ORF">ROH8110_02908</name>
</gene>
<feature type="transmembrane region" description="Helical" evidence="8">
    <location>
        <begin position="68"/>
        <end position="89"/>
    </location>
</feature>
<keyword evidence="10" id="KW-1185">Reference proteome</keyword>
<proteinExistence type="inferred from homology"/>
<evidence type="ECO:0000256" key="5">
    <source>
        <dbReference type="ARBA" id="ARBA00022692"/>
    </source>
</evidence>
<name>A0A1X6ZI74_9RHOB</name>
<keyword evidence="7 8" id="KW-0472">Membrane</keyword>
<keyword evidence="6 8" id="KW-1133">Transmembrane helix</keyword>
<feature type="transmembrane region" description="Helical" evidence="8">
    <location>
        <begin position="161"/>
        <end position="180"/>
    </location>
</feature>
<dbReference type="Pfam" id="PF01925">
    <property type="entry name" value="TauE"/>
    <property type="match status" value="1"/>
</dbReference>
<sequence length="240" mass="25639">MEMLAASAIVMLAAILHACTGFGFSVLATPFLLLVFDTADAIQINIALSIMISVVLMPRLLADIDTALLWRLLAGGILGAPLGILTYVYADPDHLRMGIGLLLLAFTFFVLRKFRFRRSNRRDVLTGAFSGALTSGLGMPGPPLMVYFSGAPIPPRVLRSTTLTCFLITYSISLALQIGVGSATGEVLRASLILAPATGAGVVLGQMLFTRIDTAVFMRLIYGLLILTGLYLVIASALRF</sequence>
<evidence type="ECO:0000256" key="7">
    <source>
        <dbReference type="ARBA" id="ARBA00023136"/>
    </source>
</evidence>
<protein>
    <recommendedName>
        <fullName evidence="8">Probable membrane transporter protein</fullName>
    </recommendedName>
</protein>
<dbReference type="PANTHER" id="PTHR30269">
    <property type="entry name" value="TRANSMEMBRANE PROTEIN YFCA"/>
    <property type="match status" value="1"/>
</dbReference>
<keyword evidence="3" id="KW-0813">Transport</keyword>
<evidence type="ECO:0000256" key="1">
    <source>
        <dbReference type="ARBA" id="ARBA00004651"/>
    </source>
</evidence>
<dbReference type="EMBL" id="FWFU01000003">
    <property type="protein sequence ID" value="SLN52433.1"/>
    <property type="molecule type" value="Genomic_DNA"/>
</dbReference>
<accession>A0A1X6ZI74</accession>
<dbReference type="InterPro" id="IPR052017">
    <property type="entry name" value="TSUP"/>
</dbReference>
<dbReference type="RefSeq" id="WP_170156514.1">
    <property type="nucleotide sequence ID" value="NZ_FWFU01000003.1"/>
</dbReference>
<feature type="transmembrane region" description="Helical" evidence="8">
    <location>
        <begin position="187"/>
        <end position="208"/>
    </location>
</feature>
<feature type="transmembrane region" description="Helical" evidence="8">
    <location>
        <begin position="124"/>
        <end position="141"/>
    </location>
</feature>
<evidence type="ECO:0000256" key="8">
    <source>
        <dbReference type="RuleBase" id="RU363041"/>
    </source>
</evidence>